<name>A0AAV4Q442_CAEEX</name>
<gene>
    <name evidence="2" type="primary">UNC79</name>
    <name evidence="2" type="ORF">CEXT_345351</name>
</gene>
<feature type="compositionally biased region" description="Basic and acidic residues" evidence="1">
    <location>
        <begin position="25"/>
        <end position="34"/>
    </location>
</feature>
<evidence type="ECO:0000256" key="1">
    <source>
        <dbReference type="SAM" id="MobiDB-lite"/>
    </source>
</evidence>
<dbReference type="AlphaFoldDB" id="A0AAV4Q442"/>
<evidence type="ECO:0000313" key="2">
    <source>
        <dbReference type="EMBL" id="GIY03871.1"/>
    </source>
</evidence>
<proteinExistence type="predicted"/>
<keyword evidence="3" id="KW-1185">Reference proteome</keyword>
<dbReference type="Proteomes" id="UP001054945">
    <property type="component" value="Unassembled WGS sequence"/>
</dbReference>
<dbReference type="EMBL" id="BPLR01005635">
    <property type="protein sequence ID" value="GIY03871.1"/>
    <property type="molecule type" value="Genomic_DNA"/>
</dbReference>
<organism evidence="2 3">
    <name type="scientific">Caerostris extrusa</name>
    <name type="common">Bark spider</name>
    <name type="synonym">Caerostris bankana</name>
    <dbReference type="NCBI Taxonomy" id="172846"/>
    <lineage>
        <taxon>Eukaryota</taxon>
        <taxon>Metazoa</taxon>
        <taxon>Ecdysozoa</taxon>
        <taxon>Arthropoda</taxon>
        <taxon>Chelicerata</taxon>
        <taxon>Arachnida</taxon>
        <taxon>Araneae</taxon>
        <taxon>Araneomorphae</taxon>
        <taxon>Entelegynae</taxon>
        <taxon>Araneoidea</taxon>
        <taxon>Araneidae</taxon>
        <taxon>Caerostris</taxon>
    </lineage>
</organism>
<accession>A0AAV4Q442</accession>
<protein>
    <submittedName>
        <fullName evidence="2">Protein unc-79</fullName>
    </submittedName>
</protein>
<sequence length="111" mass="12729">MLSSENLTVPIFRPPLERLLPIGIPEREKPKRSDTLPYLSKNPPYTSFDQNLQKDFSISKEVTMSRDLCEDKGVQTGNVDLFINIPAPERLLPVGPIPSKERLVSRYQTRY</sequence>
<reference evidence="2 3" key="1">
    <citation type="submission" date="2021-06" db="EMBL/GenBank/DDBJ databases">
        <title>Caerostris extrusa draft genome.</title>
        <authorList>
            <person name="Kono N."/>
            <person name="Arakawa K."/>
        </authorList>
    </citation>
    <scope>NUCLEOTIDE SEQUENCE [LARGE SCALE GENOMIC DNA]</scope>
</reference>
<feature type="region of interest" description="Disordered" evidence="1">
    <location>
        <begin position="24"/>
        <end position="46"/>
    </location>
</feature>
<evidence type="ECO:0000313" key="3">
    <source>
        <dbReference type="Proteomes" id="UP001054945"/>
    </source>
</evidence>
<comment type="caution">
    <text evidence="2">The sequence shown here is derived from an EMBL/GenBank/DDBJ whole genome shotgun (WGS) entry which is preliminary data.</text>
</comment>